<evidence type="ECO:0000313" key="2">
    <source>
        <dbReference type="EMBL" id="CCG43362.1"/>
    </source>
</evidence>
<gene>
    <name evidence="2" type="ORF">PHAMO_80153</name>
</gene>
<dbReference type="AlphaFoldDB" id="H8FYC4"/>
<dbReference type="RefSeq" id="WP_002731456.1">
    <property type="nucleotide sequence ID" value="NZ_CAHP01000060.1"/>
</dbReference>
<evidence type="ECO:0000259" key="1">
    <source>
        <dbReference type="Pfam" id="PF18757"/>
    </source>
</evidence>
<keyword evidence="3" id="KW-1185">Reference proteome</keyword>
<proteinExistence type="predicted"/>
<accession>H8FYC4</accession>
<organism evidence="2 3">
    <name type="scientific">Magnetospirillum molischianum DSM 120</name>
    <dbReference type="NCBI Taxonomy" id="1150626"/>
    <lineage>
        <taxon>Bacteria</taxon>
        <taxon>Pseudomonadati</taxon>
        <taxon>Pseudomonadota</taxon>
        <taxon>Alphaproteobacteria</taxon>
        <taxon>Rhodospirillales</taxon>
        <taxon>Rhodospirillaceae</taxon>
        <taxon>Magnetospirillum</taxon>
    </lineage>
</organism>
<dbReference type="Pfam" id="PF18757">
    <property type="entry name" value="Nmad5"/>
    <property type="match status" value="1"/>
</dbReference>
<sequence>MNKLTNFDRDQIVGAVLKDAFDARNQAHQDEGYALGMSIYADVFGEKMIGQMNALPDGWLPTIKVVKVMIAGAWTELVLSDFVRVLASRNGHCLKSYEATDPLAERFTAWANAGEEIRVQKSELRNKVRALVYSVTTVKKLIEVWPEAVNYLPKKTVPVKLPAVCGSDLNSLIADLKEAA</sequence>
<feature type="domain" description="Nucleotide modification associated" evidence="1">
    <location>
        <begin position="2"/>
        <end position="173"/>
    </location>
</feature>
<comment type="caution">
    <text evidence="2">The sequence shown here is derived from an EMBL/GenBank/DDBJ whole genome shotgun (WGS) entry which is preliminary data.</text>
</comment>
<dbReference type="EMBL" id="CAHP01000060">
    <property type="protein sequence ID" value="CCG43362.1"/>
    <property type="molecule type" value="Genomic_DNA"/>
</dbReference>
<protein>
    <recommendedName>
        <fullName evidence="1">Nucleotide modification associated domain-containing protein</fullName>
    </recommendedName>
</protein>
<evidence type="ECO:0000313" key="3">
    <source>
        <dbReference type="Proteomes" id="UP000004169"/>
    </source>
</evidence>
<dbReference type="Proteomes" id="UP000004169">
    <property type="component" value="Unassembled WGS sequence"/>
</dbReference>
<name>H8FYC4_MAGML</name>
<dbReference type="InterPro" id="IPR040835">
    <property type="entry name" value="Nmad5"/>
</dbReference>
<reference evidence="2 3" key="1">
    <citation type="journal article" date="2012" name="J. Bacteriol.">
        <title>Draft Genome Sequence of the Purple Photosynthetic Bacterium Phaeospirillum molischianum DSM120, a Particularly Versatile Bacterium.</title>
        <authorList>
            <person name="Duquesne K."/>
            <person name="Prima V."/>
            <person name="Ji B."/>
            <person name="Rouy Z."/>
            <person name="Medigue C."/>
            <person name="Talla E."/>
            <person name="Sturgis J.N."/>
        </authorList>
    </citation>
    <scope>NUCLEOTIDE SEQUENCE [LARGE SCALE GENOMIC DNA]</scope>
    <source>
        <strain evidence="3">DSM120</strain>
    </source>
</reference>
<dbReference type="STRING" id="1150626.PHAMO_80153"/>
<dbReference type="OrthoDB" id="9951025at2"/>